<dbReference type="AlphaFoldDB" id="A0AAD5E7F4"/>
<feature type="compositionally biased region" description="Polar residues" evidence="1">
    <location>
        <begin position="723"/>
        <end position="735"/>
    </location>
</feature>
<dbReference type="EMBL" id="MU620933">
    <property type="protein sequence ID" value="KAI8578059.1"/>
    <property type="molecule type" value="Genomic_DNA"/>
</dbReference>
<organism evidence="2 3">
    <name type="scientific">Umbelopsis ramanniana AG</name>
    <dbReference type="NCBI Taxonomy" id="1314678"/>
    <lineage>
        <taxon>Eukaryota</taxon>
        <taxon>Fungi</taxon>
        <taxon>Fungi incertae sedis</taxon>
        <taxon>Mucoromycota</taxon>
        <taxon>Mucoromycotina</taxon>
        <taxon>Umbelopsidomycetes</taxon>
        <taxon>Umbelopsidales</taxon>
        <taxon>Umbelopsidaceae</taxon>
        <taxon>Umbelopsis</taxon>
    </lineage>
</organism>
<dbReference type="GeneID" id="75915638"/>
<accession>A0AAD5E7F4</accession>
<dbReference type="Proteomes" id="UP001206595">
    <property type="component" value="Unassembled WGS sequence"/>
</dbReference>
<gene>
    <name evidence="2" type="ORF">K450DRAFT_248817</name>
</gene>
<sequence>METTTVLSKGVDSIELSSYAGPSSPYNYIQSSVRQSSDIRQDTEFARLLDRIEREYNSNRLESASECIHQAPRSFQSAFDLQLWSLKIYIQLDRIEQAVALFISLHAENMQNRPFLRFLLELVNVSEDSPSNEHALALLGHLPPLYQRSVLDYAIEYYVNRDQTHHASYLMVYYMKRFGRLEAEYLIRAMDLAVEGAMNTNQSRTFLVREVVPLLFKHKLELVSGHVRRIRTEDRPLTIVMGRDYFLQLLRAGQSYFANEMDWQGLSYFTTQMLNLCRFPLPADCPIEKFLSELTGNRDNLLISGGPAISKEAMAAQIMEYESAAVMGKLFQLSMEYYHHICSSDDANEEKACLIPICALRTKPVSQLNNDSEGQDDVMVTNSNGKRVRNPKEDDAQTSFSMLSTSEATQPQLKKYRETNDNTTTLSKDVDDALFILNSASLCFQHLSETSQWAKGISPDLDTIDWDNCMQLYQLSFVQFNAVLLLRSDLALVNPNESGNLSTALKLNQELCDRIEAQRRKEKLGSDKDSLVHEVPFMFAFRVLYTISIIYLLVGSIHQSTMEVAIILSVFPISRGLTEEDFEVDEVECHRAIEKFQGREFGMMRMTQQGFVTRCIKHLVVGLDMEAESKGGMASIDAAMRWDEKAGNIMVLMQFGWPYWKHKTKYWSRIVQHMKEKKLLKNKSFLEHIHVTDILSKLLWLQETDDVTLDIIPTGMVISGETFDQSSTAPSSPRQPNMVLESVGSPNISSASLPSLSSLPLLHYNKAPPQAPKVYQPPSINTILPSMSMSPTWYSASYQKGANAQWMSPSFYYSRPATSVLLPSRPGMEPQRAQWDHPSTSKDVVSRYLKYKIQRLSPKATPQKMRHVLQRFLKSMIARNDKAA</sequence>
<reference evidence="2" key="2">
    <citation type="journal article" date="2022" name="Proc. Natl. Acad. Sci. U.S.A.">
        <title>Diploid-dominant life cycles characterize the early evolution of Fungi.</title>
        <authorList>
            <person name="Amses K.R."/>
            <person name="Simmons D.R."/>
            <person name="Longcore J.E."/>
            <person name="Mondo S.J."/>
            <person name="Seto K."/>
            <person name="Jeronimo G.H."/>
            <person name="Bonds A.E."/>
            <person name="Quandt C.A."/>
            <person name="Davis W.J."/>
            <person name="Chang Y."/>
            <person name="Federici B.A."/>
            <person name="Kuo A."/>
            <person name="LaButti K."/>
            <person name="Pangilinan J."/>
            <person name="Andreopoulos W."/>
            <person name="Tritt A."/>
            <person name="Riley R."/>
            <person name="Hundley H."/>
            <person name="Johnson J."/>
            <person name="Lipzen A."/>
            <person name="Barry K."/>
            <person name="Lang B.F."/>
            <person name="Cuomo C.A."/>
            <person name="Buchler N.E."/>
            <person name="Grigoriev I.V."/>
            <person name="Spatafora J.W."/>
            <person name="Stajich J.E."/>
            <person name="James T.Y."/>
        </authorList>
    </citation>
    <scope>NUCLEOTIDE SEQUENCE</scope>
    <source>
        <strain evidence="2">AG</strain>
    </source>
</reference>
<evidence type="ECO:0000313" key="3">
    <source>
        <dbReference type="Proteomes" id="UP001206595"/>
    </source>
</evidence>
<evidence type="ECO:0000313" key="2">
    <source>
        <dbReference type="EMBL" id="KAI8578059.1"/>
    </source>
</evidence>
<keyword evidence="3" id="KW-1185">Reference proteome</keyword>
<reference evidence="2" key="1">
    <citation type="submission" date="2021-06" db="EMBL/GenBank/DDBJ databases">
        <authorList>
            <consortium name="DOE Joint Genome Institute"/>
            <person name="Mondo S.J."/>
            <person name="Amses K.R."/>
            <person name="Simmons D.R."/>
            <person name="Longcore J.E."/>
            <person name="Seto K."/>
            <person name="Alves G.H."/>
            <person name="Bonds A.E."/>
            <person name="Quandt C.A."/>
            <person name="Davis W.J."/>
            <person name="Chang Y."/>
            <person name="Letcher P.M."/>
            <person name="Powell M.J."/>
            <person name="Kuo A."/>
            <person name="Labutti K."/>
            <person name="Pangilinan J."/>
            <person name="Andreopoulos W."/>
            <person name="Tritt A."/>
            <person name="Riley R."/>
            <person name="Hundley H."/>
            <person name="Johnson J."/>
            <person name="Lipzen A."/>
            <person name="Barry K."/>
            <person name="Berbee M.L."/>
            <person name="Buchler N.E."/>
            <person name="Grigoriev I.V."/>
            <person name="Spatafora J.W."/>
            <person name="Stajich J.E."/>
            <person name="James T.Y."/>
        </authorList>
    </citation>
    <scope>NUCLEOTIDE SEQUENCE</scope>
    <source>
        <strain evidence="2">AG</strain>
    </source>
</reference>
<feature type="region of interest" description="Disordered" evidence="1">
    <location>
        <begin position="369"/>
        <end position="404"/>
    </location>
</feature>
<name>A0AAD5E7F4_UMBRA</name>
<feature type="region of interest" description="Disordered" evidence="1">
    <location>
        <begin position="723"/>
        <end position="743"/>
    </location>
</feature>
<proteinExistence type="predicted"/>
<comment type="caution">
    <text evidence="2">The sequence shown here is derived from an EMBL/GenBank/DDBJ whole genome shotgun (WGS) entry which is preliminary data.</text>
</comment>
<dbReference type="RefSeq" id="XP_051443063.1">
    <property type="nucleotide sequence ID" value="XM_051590294.1"/>
</dbReference>
<evidence type="ECO:0000256" key="1">
    <source>
        <dbReference type="SAM" id="MobiDB-lite"/>
    </source>
</evidence>
<protein>
    <submittedName>
        <fullName evidence="2">Uncharacterized protein</fullName>
    </submittedName>
</protein>